<dbReference type="GO" id="GO:0005524">
    <property type="term" value="F:ATP binding"/>
    <property type="evidence" value="ECO:0007669"/>
    <property type="project" value="UniProtKB-UniRule"/>
</dbReference>
<proteinExistence type="predicted"/>
<dbReference type="PROSITE" id="PS50011">
    <property type="entry name" value="PROTEIN_KINASE_DOM"/>
    <property type="match status" value="1"/>
</dbReference>
<evidence type="ECO:0000256" key="9">
    <source>
        <dbReference type="PROSITE-ProRule" id="PRU10141"/>
    </source>
</evidence>
<dbReference type="GO" id="GO:0000245">
    <property type="term" value="P:spliceosomal complex assembly"/>
    <property type="evidence" value="ECO:0007669"/>
    <property type="project" value="TreeGrafter"/>
</dbReference>
<dbReference type="InterPro" id="IPR051334">
    <property type="entry name" value="SRPK"/>
</dbReference>
<dbReference type="GO" id="GO:0004674">
    <property type="term" value="F:protein serine/threonine kinase activity"/>
    <property type="evidence" value="ECO:0007669"/>
    <property type="project" value="UniProtKB-KW"/>
</dbReference>
<evidence type="ECO:0000313" key="12">
    <source>
        <dbReference type="Proteomes" id="UP000243515"/>
    </source>
</evidence>
<evidence type="ECO:0000256" key="2">
    <source>
        <dbReference type="ARBA" id="ARBA00022527"/>
    </source>
</evidence>
<comment type="caution">
    <text evidence="11">The sequence shown here is derived from an EMBL/GenBank/DDBJ whole genome shotgun (WGS) entry which is preliminary data.</text>
</comment>
<evidence type="ECO:0000256" key="5">
    <source>
        <dbReference type="ARBA" id="ARBA00022777"/>
    </source>
</evidence>
<protein>
    <recommendedName>
        <fullName evidence="1">non-specific serine/threonine protein kinase</fullName>
        <ecNumber evidence="1">2.7.11.1</ecNumber>
    </recommendedName>
</protein>
<keyword evidence="6 9" id="KW-0067">ATP-binding</keyword>
<feature type="domain" description="Protein kinase" evidence="10">
    <location>
        <begin position="53"/>
        <end position="270"/>
    </location>
</feature>
<reference evidence="11 12" key="1">
    <citation type="journal article" date="2015" name="Environ. Microbiol.">
        <title>Metagenome sequence of Elaphomyces granulatus from sporocarp tissue reveals Ascomycota ectomycorrhizal fingerprints of genome expansion and a Proteobacteria-rich microbiome.</title>
        <authorList>
            <person name="Quandt C.A."/>
            <person name="Kohler A."/>
            <person name="Hesse C.N."/>
            <person name="Sharpton T.J."/>
            <person name="Martin F."/>
            <person name="Spatafora J.W."/>
        </authorList>
    </citation>
    <scope>NUCLEOTIDE SEQUENCE [LARGE SCALE GENOMIC DNA]</scope>
    <source>
        <strain evidence="11 12">OSC145934</strain>
    </source>
</reference>
<evidence type="ECO:0000313" key="11">
    <source>
        <dbReference type="EMBL" id="OXV08038.1"/>
    </source>
</evidence>
<sequence length="270" mass="30640">MGTSPPPTPPPRMPEYDERRFKAITTPCEWIEDYHPGGYHPVHFGDVFKDGQYKVNRKLGEGSFSTVWLAFDQKFHRYVALKIAVASMSKTSNELMILQRLAAATSTKVKPVTELLDKFDHEGPNGVHLCLVFEPMGPSVNSMVEELPCFNPFYSHMKIRYPFWMAKRILRQALQGLEFLHRNGIAHGDFQPGNMLFTLQDLNHIGDDKLQQDENYKFGSKSPPVERLDGKVDKWAPKYLAVPQPLAELADISHNFTIKLSDMGGGKHTP</sequence>
<gene>
    <name evidence="11" type="ORF">Egran_04199</name>
</gene>
<dbReference type="Proteomes" id="UP000243515">
    <property type="component" value="Unassembled WGS sequence"/>
</dbReference>
<feature type="binding site" evidence="9">
    <location>
        <position position="82"/>
    </location>
    <ligand>
        <name>ATP</name>
        <dbReference type="ChEBI" id="CHEBI:30616"/>
    </ligand>
</feature>
<keyword evidence="3" id="KW-0808">Transferase</keyword>
<dbReference type="Gene3D" id="1.10.510.10">
    <property type="entry name" value="Transferase(Phosphotransferase) domain 1"/>
    <property type="match status" value="1"/>
</dbReference>
<dbReference type="PANTHER" id="PTHR47634">
    <property type="entry name" value="PROTEIN KINASE DOMAIN-CONTAINING PROTEIN-RELATED"/>
    <property type="match status" value="1"/>
</dbReference>
<dbReference type="OrthoDB" id="5979581at2759"/>
<evidence type="ECO:0000259" key="10">
    <source>
        <dbReference type="PROSITE" id="PS50011"/>
    </source>
</evidence>
<comment type="catalytic activity">
    <reaction evidence="7">
        <text>L-threonyl-[protein] + ATP = O-phospho-L-threonyl-[protein] + ADP + H(+)</text>
        <dbReference type="Rhea" id="RHEA:46608"/>
        <dbReference type="Rhea" id="RHEA-COMP:11060"/>
        <dbReference type="Rhea" id="RHEA-COMP:11605"/>
        <dbReference type="ChEBI" id="CHEBI:15378"/>
        <dbReference type="ChEBI" id="CHEBI:30013"/>
        <dbReference type="ChEBI" id="CHEBI:30616"/>
        <dbReference type="ChEBI" id="CHEBI:61977"/>
        <dbReference type="ChEBI" id="CHEBI:456216"/>
        <dbReference type="EC" id="2.7.11.1"/>
    </reaction>
</comment>
<evidence type="ECO:0000256" key="7">
    <source>
        <dbReference type="ARBA" id="ARBA00047899"/>
    </source>
</evidence>
<dbReference type="PROSITE" id="PS00107">
    <property type="entry name" value="PROTEIN_KINASE_ATP"/>
    <property type="match status" value="1"/>
</dbReference>
<dbReference type="InterPro" id="IPR011009">
    <property type="entry name" value="Kinase-like_dom_sf"/>
</dbReference>
<keyword evidence="2" id="KW-0723">Serine/threonine-protein kinase</keyword>
<dbReference type="GO" id="GO:0005634">
    <property type="term" value="C:nucleus"/>
    <property type="evidence" value="ECO:0007669"/>
    <property type="project" value="TreeGrafter"/>
</dbReference>
<dbReference type="GO" id="GO:0050684">
    <property type="term" value="P:regulation of mRNA processing"/>
    <property type="evidence" value="ECO:0007669"/>
    <property type="project" value="TreeGrafter"/>
</dbReference>
<dbReference type="SUPFAM" id="SSF56112">
    <property type="entry name" value="Protein kinase-like (PK-like)"/>
    <property type="match status" value="1"/>
</dbReference>
<evidence type="ECO:0000256" key="1">
    <source>
        <dbReference type="ARBA" id="ARBA00012513"/>
    </source>
</evidence>
<dbReference type="PANTHER" id="PTHR47634:SF9">
    <property type="entry name" value="PROTEIN KINASE DOMAIN-CONTAINING PROTEIN-RELATED"/>
    <property type="match status" value="1"/>
</dbReference>
<evidence type="ECO:0000256" key="4">
    <source>
        <dbReference type="ARBA" id="ARBA00022741"/>
    </source>
</evidence>
<name>A0A232LVH4_9EURO</name>
<comment type="catalytic activity">
    <reaction evidence="8">
        <text>L-seryl-[protein] + ATP = O-phospho-L-seryl-[protein] + ADP + H(+)</text>
        <dbReference type="Rhea" id="RHEA:17989"/>
        <dbReference type="Rhea" id="RHEA-COMP:9863"/>
        <dbReference type="Rhea" id="RHEA-COMP:11604"/>
        <dbReference type="ChEBI" id="CHEBI:15378"/>
        <dbReference type="ChEBI" id="CHEBI:29999"/>
        <dbReference type="ChEBI" id="CHEBI:30616"/>
        <dbReference type="ChEBI" id="CHEBI:83421"/>
        <dbReference type="ChEBI" id="CHEBI:456216"/>
        <dbReference type="EC" id="2.7.11.1"/>
    </reaction>
</comment>
<accession>A0A232LVH4</accession>
<keyword evidence="5" id="KW-0418">Kinase</keyword>
<dbReference type="Pfam" id="PF00069">
    <property type="entry name" value="Pkinase"/>
    <property type="match status" value="1"/>
</dbReference>
<dbReference type="GO" id="GO:0005737">
    <property type="term" value="C:cytoplasm"/>
    <property type="evidence" value="ECO:0007669"/>
    <property type="project" value="TreeGrafter"/>
</dbReference>
<dbReference type="EC" id="2.7.11.1" evidence="1"/>
<keyword evidence="12" id="KW-1185">Reference proteome</keyword>
<dbReference type="SMART" id="SM00220">
    <property type="entry name" value="S_TKc"/>
    <property type="match status" value="1"/>
</dbReference>
<keyword evidence="4 9" id="KW-0547">Nucleotide-binding</keyword>
<dbReference type="AlphaFoldDB" id="A0A232LVH4"/>
<dbReference type="Gene3D" id="3.30.200.20">
    <property type="entry name" value="Phosphorylase Kinase, domain 1"/>
    <property type="match status" value="1"/>
</dbReference>
<evidence type="ECO:0000256" key="6">
    <source>
        <dbReference type="ARBA" id="ARBA00022840"/>
    </source>
</evidence>
<dbReference type="InterPro" id="IPR017441">
    <property type="entry name" value="Protein_kinase_ATP_BS"/>
</dbReference>
<dbReference type="InterPro" id="IPR000719">
    <property type="entry name" value="Prot_kinase_dom"/>
</dbReference>
<dbReference type="EMBL" id="NPHW01004356">
    <property type="protein sequence ID" value="OXV08038.1"/>
    <property type="molecule type" value="Genomic_DNA"/>
</dbReference>
<evidence type="ECO:0000256" key="3">
    <source>
        <dbReference type="ARBA" id="ARBA00022679"/>
    </source>
</evidence>
<organism evidence="11 12">
    <name type="scientific">Elaphomyces granulatus</name>
    <dbReference type="NCBI Taxonomy" id="519963"/>
    <lineage>
        <taxon>Eukaryota</taxon>
        <taxon>Fungi</taxon>
        <taxon>Dikarya</taxon>
        <taxon>Ascomycota</taxon>
        <taxon>Pezizomycotina</taxon>
        <taxon>Eurotiomycetes</taxon>
        <taxon>Eurotiomycetidae</taxon>
        <taxon>Eurotiales</taxon>
        <taxon>Elaphomycetaceae</taxon>
        <taxon>Elaphomyces</taxon>
    </lineage>
</organism>
<evidence type="ECO:0000256" key="8">
    <source>
        <dbReference type="ARBA" id="ARBA00048679"/>
    </source>
</evidence>